<name>A0ACA9QP02_9GLOM</name>
<gene>
    <name evidence="1" type="ORF">RPERSI_LOCUS15162</name>
</gene>
<protein>
    <submittedName>
        <fullName evidence="1">16129_t:CDS:1</fullName>
    </submittedName>
</protein>
<proteinExistence type="predicted"/>
<evidence type="ECO:0000313" key="2">
    <source>
        <dbReference type="Proteomes" id="UP000789920"/>
    </source>
</evidence>
<dbReference type="EMBL" id="CAJVQC010035969">
    <property type="protein sequence ID" value="CAG8760318.1"/>
    <property type="molecule type" value="Genomic_DNA"/>
</dbReference>
<evidence type="ECO:0000313" key="1">
    <source>
        <dbReference type="EMBL" id="CAG8760318.1"/>
    </source>
</evidence>
<keyword evidence="2" id="KW-1185">Reference proteome</keyword>
<comment type="caution">
    <text evidence="1">The sequence shown here is derived from an EMBL/GenBank/DDBJ whole genome shotgun (WGS) entry which is preliminary data.</text>
</comment>
<accession>A0ACA9QP02</accession>
<dbReference type="Proteomes" id="UP000789920">
    <property type="component" value="Unassembled WGS sequence"/>
</dbReference>
<sequence length="89" mass="10252">MHCDVSVVLTTEIYSMSLELCGGNMDQRTEAHRGRGLPGNLDQRTEVHHGRRITHKRPSLLLLKSWEKKTTKKKETKIDTGTKCVKYWS</sequence>
<reference evidence="1" key="1">
    <citation type="submission" date="2021-06" db="EMBL/GenBank/DDBJ databases">
        <authorList>
            <person name="Kallberg Y."/>
            <person name="Tangrot J."/>
            <person name="Rosling A."/>
        </authorList>
    </citation>
    <scope>NUCLEOTIDE SEQUENCE</scope>
    <source>
        <strain evidence="1">MA461A</strain>
    </source>
</reference>
<organism evidence="1 2">
    <name type="scientific">Racocetra persica</name>
    <dbReference type="NCBI Taxonomy" id="160502"/>
    <lineage>
        <taxon>Eukaryota</taxon>
        <taxon>Fungi</taxon>
        <taxon>Fungi incertae sedis</taxon>
        <taxon>Mucoromycota</taxon>
        <taxon>Glomeromycotina</taxon>
        <taxon>Glomeromycetes</taxon>
        <taxon>Diversisporales</taxon>
        <taxon>Gigasporaceae</taxon>
        <taxon>Racocetra</taxon>
    </lineage>
</organism>